<dbReference type="OrthoDB" id="9773308at2"/>
<dbReference type="PANTHER" id="PTHR30204">
    <property type="entry name" value="REDOX-CYCLING DRUG-SENSING TRANSCRIPTIONAL ACTIVATOR SOXR"/>
    <property type="match status" value="1"/>
</dbReference>
<evidence type="ECO:0000259" key="5">
    <source>
        <dbReference type="PROSITE" id="PS50937"/>
    </source>
</evidence>
<feature type="domain" description="HTH merR-type" evidence="5">
    <location>
        <begin position="6"/>
        <end position="75"/>
    </location>
</feature>
<keyword evidence="4" id="KW-0804">Transcription</keyword>
<dbReference type="InterPro" id="IPR000551">
    <property type="entry name" value="MerR-type_HTH_dom"/>
</dbReference>
<keyword evidence="3" id="KW-0238">DNA-binding</keyword>
<sequence>MQDNLLLTTGQMAKLHKTTKRLLQYYDEINLFSPAIKGENEYRYYSYEQSPELEIILSLSELGMKLNEIKDYLTSRSPENLYSLLKEKQRLLREKLKNLQLIDQMLSNHINNVEQSFQIPLNSIYTEYQQEEHLLATPETTEDSIETIYKTISGTLINTDERHLYCHICGSILPESSWQNQDYTTYNRYYFKTVAPSGGTSLLNKPAGNYLCINWLGNWNTLKNAYSILMKYAKNNCITLVGDAYEDTIVDSFAVQNDNEYVTKIMIRIA</sequence>
<dbReference type="KEGG" id="ccb:Clocel_1494"/>
<dbReference type="Proteomes" id="UP000002730">
    <property type="component" value="Chromosome"/>
</dbReference>
<keyword evidence="1" id="KW-0678">Repressor</keyword>
<dbReference type="GO" id="GO:0003677">
    <property type="term" value="F:DNA binding"/>
    <property type="evidence" value="ECO:0007669"/>
    <property type="project" value="UniProtKB-KW"/>
</dbReference>
<proteinExistence type="predicted"/>
<reference evidence="6 7" key="1">
    <citation type="submission" date="2010-08" db="EMBL/GenBank/DDBJ databases">
        <title>Complete sequence of Clostridium cellulovorans 743B.</title>
        <authorList>
            <consortium name="US DOE Joint Genome Institute"/>
            <person name="Lucas S."/>
            <person name="Copeland A."/>
            <person name="Lapidus A."/>
            <person name="Cheng J.-F."/>
            <person name="Bruce D."/>
            <person name="Goodwin L."/>
            <person name="Pitluck S."/>
            <person name="Chertkov O."/>
            <person name="Detter J.C."/>
            <person name="Han C."/>
            <person name="Tapia R."/>
            <person name="Land M."/>
            <person name="Hauser L."/>
            <person name="Chang Y.-J."/>
            <person name="Jeffries C."/>
            <person name="Kyrpides N."/>
            <person name="Ivanova N."/>
            <person name="Mikhailova N."/>
            <person name="Hemme C.L."/>
            <person name="Woyke T."/>
        </authorList>
    </citation>
    <scope>NUCLEOTIDE SEQUENCE [LARGE SCALE GENOMIC DNA]</scope>
    <source>
        <strain evidence="7">ATCC 35296 / DSM 3052 / OCM 3 / 743B</strain>
    </source>
</reference>
<keyword evidence="2" id="KW-0805">Transcription regulation</keyword>
<dbReference type="EMBL" id="CP002160">
    <property type="protein sequence ID" value="ADL51245.1"/>
    <property type="molecule type" value="Genomic_DNA"/>
</dbReference>
<evidence type="ECO:0000256" key="3">
    <source>
        <dbReference type="ARBA" id="ARBA00023125"/>
    </source>
</evidence>
<dbReference type="HOGENOM" id="CLU_065103_0_2_9"/>
<evidence type="ECO:0000256" key="2">
    <source>
        <dbReference type="ARBA" id="ARBA00023015"/>
    </source>
</evidence>
<dbReference type="InterPro" id="IPR047057">
    <property type="entry name" value="MerR_fam"/>
</dbReference>
<accession>D9SWA1</accession>
<evidence type="ECO:0000256" key="4">
    <source>
        <dbReference type="ARBA" id="ARBA00023163"/>
    </source>
</evidence>
<gene>
    <name evidence="6" type="ordered locus">Clocel_1494</name>
</gene>
<keyword evidence="7" id="KW-1185">Reference proteome</keyword>
<dbReference type="Pfam" id="PF13411">
    <property type="entry name" value="MerR_1"/>
    <property type="match status" value="1"/>
</dbReference>
<dbReference type="STRING" id="573061.Clocel_1494"/>
<dbReference type="Gene3D" id="1.10.1660.10">
    <property type="match status" value="1"/>
</dbReference>
<evidence type="ECO:0000313" key="6">
    <source>
        <dbReference type="EMBL" id="ADL51245.1"/>
    </source>
</evidence>
<dbReference type="SUPFAM" id="SSF46955">
    <property type="entry name" value="Putative DNA-binding domain"/>
    <property type="match status" value="1"/>
</dbReference>
<dbReference type="InterPro" id="IPR009061">
    <property type="entry name" value="DNA-bd_dom_put_sf"/>
</dbReference>
<dbReference type="GO" id="GO:0003700">
    <property type="term" value="F:DNA-binding transcription factor activity"/>
    <property type="evidence" value="ECO:0007669"/>
    <property type="project" value="InterPro"/>
</dbReference>
<dbReference type="AlphaFoldDB" id="D9SWA1"/>
<dbReference type="PANTHER" id="PTHR30204:SF69">
    <property type="entry name" value="MERR-FAMILY TRANSCRIPTIONAL REGULATOR"/>
    <property type="match status" value="1"/>
</dbReference>
<evidence type="ECO:0000256" key="1">
    <source>
        <dbReference type="ARBA" id="ARBA00022491"/>
    </source>
</evidence>
<dbReference type="Gene3D" id="3.20.80.10">
    <property type="entry name" value="Regulatory factor, effector binding domain"/>
    <property type="match status" value="1"/>
</dbReference>
<dbReference type="SUPFAM" id="SSF55136">
    <property type="entry name" value="Probable bacterial effector-binding domain"/>
    <property type="match status" value="1"/>
</dbReference>
<protein>
    <submittedName>
        <fullName evidence="6">Transcriptional regulator, MerR family</fullName>
    </submittedName>
</protein>
<dbReference type="SMART" id="SM00422">
    <property type="entry name" value="HTH_MERR"/>
    <property type="match status" value="1"/>
</dbReference>
<name>D9SWA1_CLOC7</name>
<dbReference type="PROSITE" id="PS50937">
    <property type="entry name" value="HTH_MERR_2"/>
    <property type="match status" value="1"/>
</dbReference>
<dbReference type="eggNOG" id="COG0789">
    <property type="taxonomic scope" value="Bacteria"/>
</dbReference>
<dbReference type="RefSeq" id="WP_010077555.1">
    <property type="nucleotide sequence ID" value="NC_014393.1"/>
</dbReference>
<evidence type="ECO:0000313" key="7">
    <source>
        <dbReference type="Proteomes" id="UP000002730"/>
    </source>
</evidence>
<organism evidence="6 7">
    <name type="scientific">Clostridium cellulovorans (strain ATCC 35296 / DSM 3052 / OCM 3 / 743B)</name>
    <dbReference type="NCBI Taxonomy" id="573061"/>
    <lineage>
        <taxon>Bacteria</taxon>
        <taxon>Bacillati</taxon>
        <taxon>Bacillota</taxon>
        <taxon>Clostridia</taxon>
        <taxon>Eubacteriales</taxon>
        <taxon>Clostridiaceae</taxon>
        <taxon>Clostridium</taxon>
    </lineage>
</organism>
<dbReference type="InterPro" id="IPR011256">
    <property type="entry name" value="Reg_factor_effector_dom_sf"/>
</dbReference>